<dbReference type="SUPFAM" id="SSF110738">
    <property type="entry name" value="Glycerate kinase I"/>
    <property type="match status" value="1"/>
</dbReference>
<name>A0A402C5Q2_RHOWR</name>
<dbReference type="InterPro" id="IPR036129">
    <property type="entry name" value="Glycerate_kinase_sf"/>
</dbReference>
<dbReference type="EMBL" id="BHYM01000023">
    <property type="protein sequence ID" value="GCE38882.1"/>
    <property type="molecule type" value="Genomic_DNA"/>
</dbReference>
<dbReference type="RefSeq" id="WP_124391378.1">
    <property type="nucleotide sequence ID" value="NZ_BHYM01000023.1"/>
</dbReference>
<comment type="similarity">
    <text evidence="1 4">Belongs to the glycerate kinase type-1 family.</text>
</comment>
<dbReference type="Proteomes" id="UP000287519">
    <property type="component" value="Unassembled WGS sequence"/>
</dbReference>
<dbReference type="InterPro" id="IPR018197">
    <property type="entry name" value="Glycerate_kinase_RE-like"/>
</dbReference>
<keyword evidence="6" id="KW-1185">Reference proteome</keyword>
<proteinExistence type="inferred from homology"/>
<dbReference type="PANTHER" id="PTHR21599">
    <property type="entry name" value="GLYCERATE KINASE"/>
    <property type="match status" value="1"/>
</dbReference>
<sequence length="408" mass="41469">MRKRTPTVVLAPDSFKGSLSAVDVAAAMAAGVRVALGADVRVALGADVRIVQCPLADGGEGTLQTFLSAGNAEPRVIHAHDALGRERTARYGLSNDGRVAIIEAAEANGLPHVADVPPAPLRADTFGVGEIAVSALEDGVDEILLCIGGSATTDGGTGMLRALGVRFLDADGRDVAPGGAGLGDIAAVDESQLHPRARSVRWRVATDVDNPLCGENGAAAVFGPQKGATADQVRQLDSGLKQLAIALRTAYGADVLTLRGAGAAGGMAACLSAILGAELVPGSDLVSETVGLRSLCADADLVITGEGAFDAQSLQGKVVQGVVRQTPPECPVVVIAGTVRLSAAEIRAARISAAFSIARGPAELHELLDNTAELLREATAQVVGLIDSQWSRPASTPTHSRATADCPS</sequence>
<dbReference type="Gene3D" id="3.40.50.10350">
    <property type="entry name" value="Glycerate kinase, domain 1"/>
    <property type="match status" value="1"/>
</dbReference>
<dbReference type="PIRSF" id="PIRSF006078">
    <property type="entry name" value="GlxK"/>
    <property type="match status" value="1"/>
</dbReference>
<comment type="caution">
    <text evidence="5">The sequence shown here is derived from an EMBL/GenBank/DDBJ whole genome shotgun (WGS) entry which is preliminary data.</text>
</comment>
<dbReference type="NCBIfam" id="TIGR00045">
    <property type="entry name" value="glycerate kinase"/>
    <property type="match status" value="1"/>
</dbReference>
<gene>
    <name evidence="5" type="ORF">Rhow_002406</name>
</gene>
<protein>
    <submittedName>
        <fullName evidence="5">Glycerate kinase</fullName>
    </submittedName>
</protein>
<evidence type="ECO:0000313" key="6">
    <source>
        <dbReference type="Proteomes" id="UP000287519"/>
    </source>
</evidence>
<dbReference type="OrthoDB" id="9774290at2"/>
<keyword evidence="3 4" id="KW-0418">Kinase</keyword>
<dbReference type="AlphaFoldDB" id="A0A402C5Q2"/>
<reference evidence="5 6" key="1">
    <citation type="submission" date="2018-11" db="EMBL/GenBank/DDBJ databases">
        <title>Microbial catabolism of amino acid.</title>
        <authorList>
            <person name="Hibi M."/>
            <person name="Ogawa J."/>
        </authorList>
    </citation>
    <scope>NUCLEOTIDE SEQUENCE [LARGE SCALE GENOMIC DNA]</scope>
    <source>
        <strain evidence="5 6">C31-06</strain>
    </source>
</reference>
<accession>A0A402C5Q2</accession>
<dbReference type="GO" id="GO:0008887">
    <property type="term" value="F:glycerate kinase activity"/>
    <property type="evidence" value="ECO:0007669"/>
    <property type="project" value="UniProtKB-UniRule"/>
</dbReference>
<evidence type="ECO:0000256" key="2">
    <source>
        <dbReference type="ARBA" id="ARBA00022679"/>
    </source>
</evidence>
<evidence type="ECO:0000313" key="5">
    <source>
        <dbReference type="EMBL" id="GCE38882.1"/>
    </source>
</evidence>
<organism evidence="5 6">
    <name type="scientific">Rhodococcus wratislaviensis</name>
    <name type="common">Tsukamurella wratislaviensis</name>
    <dbReference type="NCBI Taxonomy" id="44752"/>
    <lineage>
        <taxon>Bacteria</taxon>
        <taxon>Bacillati</taxon>
        <taxon>Actinomycetota</taxon>
        <taxon>Actinomycetes</taxon>
        <taxon>Mycobacteriales</taxon>
        <taxon>Nocardiaceae</taxon>
        <taxon>Rhodococcus</taxon>
    </lineage>
</organism>
<dbReference type="InterPro" id="IPR004381">
    <property type="entry name" value="Glycerate_kinase"/>
</dbReference>
<evidence type="ECO:0000256" key="3">
    <source>
        <dbReference type="ARBA" id="ARBA00022777"/>
    </source>
</evidence>
<evidence type="ECO:0000256" key="4">
    <source>
        <dbReference type="PIRNR" id="PIRNR006078"/>
    </source>
</evidence>
<dbReference type="Pfam" id="PF02595">
    <property type="entry name" value="Gly_kinase"/>
    <property type="match status" value="1"/>
</dbReference>
<dbReference type="InterPro" id="IPR018193">
    <property type="entry name" value="Glyc_kinase_flavodox-like_fold"/>
</dbReference>
<evidence type="ECO:0000256" key="1">
    <source>
        <dbReference type="ARBA" id="ARBA00006284"/>
    </source>
</evidence>
<dbReference type="GO" id="GO:0031388">
    <property type="term" value="P:organic acid phosphorylation"/>
    <property type="evidence" value="ECO:0007669"/>
    <property type="project" value="UniProtKB-UniRule"/>
</dbReference>
<dbReference type="Gene3D" id="3.90.1510.10">
    <property type="entry name" value="Glycerate kinase, domain 2"/>
    <property type="match status" value="1"/>
</dbReference>
<keyword evidence="2 4" id="KW-0808">Transferase</keyword>
<dbReference type="PANTHER" id="PTHR21599:SF0">
    <property type="entry name" value="GLYCERATE KINASE"/>
    <property type="match status" value="1"/>
</dbReference>